<organism evidence="2 3">
    <name type="scientific">Vitis vinifera</name>
    <name type="common">Grape</name>
    <dbReference type="NCBI Taxonomy" id="29760"/>
    <lineage>
        <taxon>Eukaryota</taxon>
        <taxon>Viridiplantae</taxon>
        <taxon>Streptophyta</taxon>
        <taxon>Embryophyta</taxon>
        <taxon>Tracheophyta</taxon>
        <taxon>Spermatophyta</taxon>
        <taxon>Magnoliopsida</taxon>
        <taxon>eudicotyledons</taxon>
        <taxon>Gunneridae</taxon>
        <taxon>Pentapetalae</taxon>
        <taxon>rosids</taxon>
        <taxon>Vitales</taxon>
        <taxon>Vitaceae</taxon>
        <taxon>Viteae</taxon>
        <taxon>Vitis</taxon>
    </lineage>
</organism>
<name>A0A438KFV3_VITVI</name>
<dbReference type="Proteomes" id="UP000288805">
    <property type="component" value="Unassembled WGS sequence"/>
</dbReference>
<evidence type="ECO:0000313" key="3">
    <source>
        <dbReference type="Proteomes" id="UP000288805"/>
    </source>
</evidence>
<dbReference type="AlphaFoldDB" id="A0A438KFV3"/>
<comment type="caution">
    <text evidence="2">The sequence shown here is derived from an EMBL/GenBank/DDBJ whole genome shotgun (WGS) entry which is preliminary data.</text>
</comment>
<accession>A0A438KFV3</accession>
<proteinExistence type="predicted"/>
<feature type="region of interest" description="Disordered" evidence="1">
    <location>
        <begin position="47"/>
        <end position="72"/>
    </location>
</feature>
<dbReference type="EMBL" id="QGNW01000007">
    <property type="protein sequence ID" value="RVX20095.1"/>
    <property type="molecule type" value="Genomic_DNA"/>
</dbReference>
<evidence type="ECO:0000256" key="1">
    <source>
        <dbReference type="SAM" id="MobiDB-lite"/>
    </source>
</evidence>
<evidence type="ECO:0000313" key="2">
    <source>
        <dbReference type="EMBL" id="RVX20095.1"/>
    </source>
</evidence>
<protein>
    <submittedName>
        <fullName evidence="2">Uncharacterized protein</fullName>
    </submittedName>
</protein>
<reference evidence="2 3" key="1">
    <citation type="journal article" date="2018" name="PLoS Genet.">
        <title>Population sequencing reveals clonal diversity and ancestral inbreeding in the grapevine cultivar Chardonnay.</title>
        <authorList>
            <person name="Roach M.J."/>
            <person name="Johnson D.L."/>
            <person name="Bohlmann J."/>
            <person name="van Vuuren H.J."/>
            <person name="Jones S.J."/>
            <person name="Pretorius I.S."/>
            <person name="Schmidt S.A."/>
            <person name="Borneman A.R."/>
        </authorList>
    </citation>
    <scope>NUCLEOTIDE SEQUENCE [LARGE SCALE GENOMIC DNA]</scope>
    <source>
        <strain evidence="3">cv. Chardonnay</strain>
        <tissue evidence="2">Leaf</tissue>
    </source>
</reference>
<sequence>MRDGGVRTRGGGVWTRGGGVWTRGGGVWTRGLEAIHEADRLLIPPNVIDTKRGDGIQTKGGGVRTKGGGERTSGFDIYDDPHFLIDDASLDFPSSSPLQHTAFTFSTLLD</sequence>
<gene>
    <name evidence="2" type="ORF">CK203_004678</name>
</gene>